<dbReference type="FunFam" id="3.40.50.300:FF:000005">
    <property type="entry name" value="ATP-dependent Clp protease ATP-binding subunit ClpX"/>
    <property type="match status" value="1"/>
</dbReference>
<reference evidence="9 10" key="1">
    <citation type="submission" date="2018-02" db="EMBL/GenBank/DDBJ databases">
        <title>novel marine gammaproteobacteria from coastal saline agro ecosystem.</title>
        <authorList>
            <person name="Krishnan R."/>
            <person name="Ramesh Kumar N."/>
        </authorList>
    </citation>
    <scope>NUCLEOTIDE SEQUENCE [LARGE SCALE GENOMIC DNA]</scope>
    <source>
        <strain evidence="9 10">228</strain>
    </source>
</reference>
<dbReference type="GO" id="GO:0046983">
    <property type="term" value="F:protein dimerization activity"/>
    <property type="evidence" value="ECO:0007669"/>
    <property type="project" value="UniProtKB-UniRule"/>
</dbReference>
<dbReference type="GO" id="GO:0051082">
    <property type="term" value="F:unfolded protein binding"/>
    <property type="evidence" value="ECO:0007669"/>
    <property type="project" value="UniProtKB-UniRule"/>
</dbReference>
<evidence type="ECO:0000313" key="9">
    <source>
        <dbReference type="EMBL" id="PPC74124.1"/>
    </source>
</evidence>
<dbReference type="GO" id="GO:0008270">
    <property type="term" value="F:zinc ion binding"/>
    <property type="evidence" value="ECO:0007669"/>
    <property type="project" value="UniProtKB-UniRule"/>
</dbReference>
<dbReference type="Proteomes" id="UP000238196">
    <property type="component" value="Unassembled WGS sequence"/>
</dbReference>
<name>A0A2S5KH40_9PROT</name>
<keyword evidence="3 6" id="KW-0862">Zinc</keyword>
<dbReference type="EMBL" id="PRLP01000167">
    <property type="protein sequence ID" value="PPC74124.1"/>
    <property type="molecule type" value="Genomic_DNA"/>
</dbReference>
<accession>A0A2S5KH40</accession>
<dbReference type="SMART" id="SM00382">
    <property type="entry name" value="AAA"/>
    <property type="match status" value="1"/>
</dbReference>
<keyword evidence="4 6" id="KW-0067">ATP-binding</keyword>
<evidence type="ECO:0000256" key="6">
    <source>
        <dbReference type="HAMAP-Rule" id="MF_00175"/>
    </source>
</evidence>
<feature type="binding site" evidence="6 7">
    <location>
        <position position="42"/>
    </location>
    <ligand>
        <name>Zn(2+)</name>
        <dbReference type="ChEBI" id="CHEBI:29105"/>
    </ligand>
</feature>
<dbReference type="InterPro" id="IPR003593">
    <property type="entry name" value="AAA+_ATPase"/>
</dbReference>
<keyword evidence="9" id="KW-0378">Hydrolase</keyword>
<dbReference type="NCBIfam" id="TIGR00382">
    <property type="entry name" value="clpX"/>
    <property type="match status" value="1"/>
</dbReference>
<dbReference type="AlphaFoldDB" id="A0A2S5KH40"/>
<dbReference type="GO" id="GO:0005524">
    <property type="term" value="F:ATP binding"/>
    <property type="evidence" value="ECO:0007669"/>
    <property type="project" value="UniProtKB-UniRule"/>
</dbReference>
<feature type="binding site" evidence="6 7">
    <location>
        <position position="39"/>
    </location>
    <ligand>
        <name>Zn(2+)</name>
        <dbReference type="ChEBI" id="CHEBI:29105"/>
    </ligand>
</feature>
<dbReference type="InterPro" id="IPR003959">
    <property type="entry name" value="ATPase_AAA_core"/>
</dbReference>
<proteinExistence type="inferred from homology"/>
<dbReference type="GO" id="GO:0051301">
    <property type="term" value="P:cell division"/>
    <property type="evidence" value="ECO:0007669"/>
    <property type="project" value="TreeGrafter"/>
</dbReference>
<feature type="binding site" evidence="6">
    <location>
        <begin position="123"/>
        <end position="130"/>
    </location>
    <ligand>
        <name>ATP</name>
        <dbReference type="ChEBI" id="CHEBI:30616"/>
    </ligand>
</feature>
<dbReference type="PROSITE" id="PS51902">
    <property type="entry name" value="CLPX_ZB"/>
    <property type="match status" value="1"/>
</dbReference>
<dbReference type="HAMAP" id="MF_00175">
    <property type="entry name" value="ClpX"/>
    <property type="match status" value="1"/>
</dbReference>
<comment type="caution">
    <text evidence="9">The sequence shown here is derived from an EMBL/GenBank/DDBJ whole genome shotgun (WGS) entry which is preliminary data.</text>
</comment>
<sequence>MADDTRKKGDDGKLLYCSFCGKSQHEVRKLIAGPSVYICDECVDLCNDIIREEIQDQGKDAHHGDQLPTPQEIKQTLDEYVIGQDLAKRVLAVAVYNHYKRLRMSDKSSDVELGKSNILMIGPTGSGKTLLAQTLARLLNVPFTIADATTLTEAGYVGEDVENIIQKLLQKCDYDVEKAQMGIVYIDEIDKISRKSDNPSITRDVSGEGVQQALLKLIEGSVASVPPQGGRKHPQQEFLQVDTSNILFICGGAFAGLEKIISDRSEKSSIGFSATVKSKENSKSVSDTLMEVEAEDLVRYGLIPEFVGRLPMVATLTELDEEALIEILVEPKNALTKQYQKLFSMESVELEFREDSLRAIAKRAMERKTGARGLRTIMENVLLGTMFDLPSLEGVSKVVIDASVIEGESEPLMIYENTEEKRALPER</sequence>
<evidence type="ECO:0000256" key="4">
    <source>
        <dbReference type="ARBA" id="ARBA00022840"/>
    </source>
</evidence>
<evidence type="ECO:0000259" key="8">
    <source>
        <dbReference type="PROSITE" id="PS51902"/>
    </source>
</evidence>
<dbReference type="Gene3D" id="6.20.220.10">
    <property type="entry name" value="ClpX chaperone, C4-type zinc finger domain"/>
    <property type="match status" value="1"/>
</dbReference>
<dbReference type="GO" id="GO:0140662">
    <property type="term" value="F:ATP-dependent protein folding chaperone"/>
    <property type="evidence" value="ECO:0007669"/>
    <property type="project" value="InterPro"/>
</dbReference>
<dbReference type="GO" id="GO:0016887">
    <property type="term" value="F:ATP hydrolysis activity"/>
    <property type="evidence" value="ECO:0007669"/>
    <property type="project" value="InterPro"/>
</dbReference>
<evidence type="ECO:0000256" key="2">
    <source>
        <dbReference type="ARBA" id="ARBA00022741"/>
    </source>
</evidence>
<dbReference type="InterPro" id="IPR019489">
    <property type="entry name" value="Clp_ATPase_C"/>
</dbReference>
<dbReference type="GO" id="GO:0051603">
    <property type="term" value="P:proteolysis involved in protein catabolic process"/>
    <property type="evidence" value="ECO:0007669"/>
    <property type="project" value="TreeGrafter"/>
</dbReference>
<comment type="function">
    <text evidence="6">ATP-dependent specificity component of the Clp protease. It directs the protease to specific substrates. Can perform chaperone functions in the absence of ClpP.</text>
</comment>
<dbReference type="OrthoDB" id="5288250at2"/>
<keyword evidence="5 6" id="KW-0143">Chaperone</keyword>
<dbReference type="InterPro" id="IPR038366">
    <property type="entry name" value="Znf_CppX_C4_sf"/>
</dbReference>
<dbReference type="SMART" id="SM00994">
    <property type="entry name" value="zf-C4_ClpX"/>
    <property type="match status" value="1"/>
</dbReference>
<dbReference type="GO" id="GO:0008233">
    <property type="term" value="F:peptidase activity"/>
    <property type="evidence" value="ECO:0007669"/>
    <property type="project" value="UniProtKB-KW"/>
</dbReference>
<dbReference type="PANTHER" id="PTHR48102">
    <property type="entry name" value="ATP-DEPENDENT CLP PROTEASE ATP-BINDING SUBUNIT CLPX-LIKE, MITOCHONDRIAL-RELATED"/>
    <property type="match status" value="1"/>
</dbReference>
<gene>
    <name evidence="6" type="primary">clpX</name>
    <name evidence="9" type="ORF">C4K68_27315</name>
</gene>
<feature type="domain" description="ClpX-type ZB" evidence="8">
    <location>
        <begin position="5"/>
        <end position="58"/>
    </location>
</feature>
<dbReference type="Gene3D" id="3.40.50.300">
    <property type="entry name" value="P-loop containing nucleotide triphosphate hydrolases"/>
    <property type="match status" value="1"/>
</dbReference>
<dbReference type="SMART" id="SM01086">
    <property type="entry name" value="ClpB_D2-small"/>
    <property type="match status" value="1"/>
</dbReference>
<evidence type="ECO:0000313" key="10">
    <source>
        <dbReference type="Proteomes" id="UP000238196"/>
    </source>
</evidence>
<dbReference type="SUPFAM" id="SSF52540">
    <property type="entry name" value="P-loop containing nucleoside triphosphate hydrolases"/>
    <property type="match status" value="1"/>
</dbReference>
<evidence type="ECO:0000256" key="1">
    <source>
        <dbReference type="ARBA" id="ARBA00022723"/>
    </source>
</evidence>
<evidence type="ECO:0000256" key="5">
    <source>
        <dbReference type="ARBA" id="ARBA00023186"/>
    </source>
</evidence>
<dbReference type="InterPro" id="IPR004487">
    <property type="entry name" value="Clp_protease_ATP-bd_su_ClpX"/>
</dbReference>
<dbReference type="Pfam" id="PF10431">
    <property type="entry name" value="ClpB_D2-small"/>
    <property type="match status" value="1"/>
</dbReference>
<dbReference type="InterPro" id="IPR010603">
    <property type="entry name" value="Znf_CppX_C4"/>
</dbReference>
<dbReference type="SUPFAM" id="SSF57716">
    <property type="entry name" value="Glucocorticoid receptor-like (DNA-binding domain)"/>
    <property type="match status" value="1"/>
</dbReference>
<evidence type="ECO:0000256" key="3">
    <source>
        <dbReference type="ARBA" id="ARBA00022833"/>
    </source>
</evidence>
<dbReference type="InterPro" id="IPR027417">
    <property type="entry name" value="P-loop_NTPase"/>
</dbReference>
<dbReference type="NCBIfam" id="NF003745">
    <property type="entry name" value="PRK05342.1"/>
    <property type="match status" value="1"/>
</dbReference>
<comment type="subunit">
    <text evidence="6">Component of the ClpX-ClpP complex. Forms a hexameric ring that, in the presence of ATP, binds to fourteen ClpP subunits assembled into a disk-like structure with a central cavity, resembling the structure of eukaryotic proteasomes.</text>
</comment>
<feature type="binding site" evidence="6 7">
    <location>
        <position position="20"/>
    </location>
    <ligand>
        <name>Zn(2+)</name>
        <dbReference type="ChEBI" id="CHEBI:29105"/>
    </ligand>
</feature>
<organism evidence="9 10">
    <name type="scientific">Proteobacteria bacterium 228</name>
    <dbReference type="NCBI Taxonomy" id="2083153"/>
    <lineage>
        <taxon>Bacteria</taxon>
        <taxon>Pseudomonadati</taxon>
        <taxon>Pseudomonadota</taxon>
    </lineage>
</organism>
<dbReference type="GO" id="GO:0009376">
    <property type="term" value="C:HslUV protease complex"/>
    <property type="evidence" value="ECO:0007669"/>
    <property type="project" value="TreeGrafter"/>
</dbReference>
<dbReference type="InterPro" id="IPR059188">
    <property type="entry name" value="Znf_CLPX-like"/>
</dbReference>
<feature type="binding site" evidence="6 7">
    <location>
        <position position="17"/>
    </location>
    <ligand>
        <name>Zn(2+)</name>
        <dbReference type="ChEBI" id="CHEBI:29105"/>
    </ligand>
</feature>
<dbReference type="FunFam" id="1.10.8.60:FF:000002">
    <property type="entry name" value="ATP-dependent Clp protease ATP-binding subunit ClpX"/>
    <property type="match status" value="1"/>
</dbReference>
<dbReference type="InterPro" id="IPR046425">
    <property type="entry name" value="ClpX_bact"/>
</dbReference>
<dbReference type="Pfam" id="PF07724">
    <property type="entry name" value="AAA_2"/>
    <property type="match status" value="1"/>
</dbReference>
<keyword evidence="9" id="KW-0645">Protease</keyword>
<keyword evidence="2 6" id="KW-0547">Nucleotide-binding</keyword>
<dbReference type="Pfam" id="PF06689">
    <property type="entry name" value="zf-C4_ClpX"/>
    <property type="match status" value="1"/>
</dbReference>
<dbReference type="InterPro" id="IPR050052">
    <property type="entry name" value="ATP-dep_Clp_protease_ClpX"/>
</dbReference>
<dbReference type="PANTHER" id="PTHR48102:SF7">
    <property type="entry name" value="ATP-DEPENDENT CLP PROTEASE ATP-BINDING SUBUNIT CLPX-LIKE, MITOCHONDRIAL"/>
    <property type="match status" value="1"/>
</dbReference>
<protein>
    <recommendedName>
        <fullName evidence="6">ATP-dependent Clp protease ATP-binding subunit ClpX</fullName>
    </recommendedName>
</protein>
<dbReference type="CDD" id="cd19497">
    <property type="entry name" value="RecA-like_ClpX"/>
    <property type="match status" value="1"/>
</dbReference>
<keyword evidence="1 6" id="KW-0479">Metal-binding</keyword>
<dbReference type="Gene3D" id="1.10.8.60">
    <property type="match status" value="1"/>
</dbReference>
<evidence type="ECO:0000256" key="7">
    <source>
        <dbReference type="PROSITE-ProRule" id="PRU01250"/>
    </source>
</evidence>
<comment type="similarity">
    <text evidence="6 7">Belongs to the ClpX chaperone family.</text>
</comment>